<comment type="caution">
    <text evidence="3">Lacks conserved residue(s) required for the propagation of feature annotation.</text>
</comment>
<protein>
    <submittedName>
        <fullName evidence="4">Uncharacterized protein</fullName>
    </submittedName>
</protein>
<accession>A0A6A2WCF9</accession>
<comment type="caution">
    <text evidence="4">The sequence shown here is derived from an EMBL/GenBank/DDBJ whole genome shotgun (WGS) entry which is preliminary data.</text>
</comment>
<dbReference type="Pfam" id="PF03514">
    <property type="entry name" value="GRAS"/>
    <property type="match status" value="1"/>
</dbReference>
<evidence type="ECO:0000256" key="1">
    <source>
        <dbReference type="ARBA" id="ARBA00023015"/>
    </source>
</evidence>
<dbReference type="InterPro" id="IPR005202">
    <property type="entry name" value="TF_GRAS"/>
</dbReference>
<evidence type="ECO:0000313" key="4">
    <source>
        <dbReference type="EMBL" id="KAE8655428.1"/>
    </source>
</evidence>
<sequence>MLETNVPREIPERRLIESEIFGWEAMNVIACEGAKRIERPETYKQWQVRNTGAGFRQLPLNKTIMKTAKEIVKTCYHKDFVINEDNGKVFQNQLRGRISTYTKKRCRTSDAYR</sequence>
<organism evidence="4 5">
    <name type="scientific">Hibiscus syriacus</name>
    <name type="common">Rose of Sharon</name>
    <dbReference type="NCBI Taxonomy" id="106335"/>
    <lineage>
        <taxon>Eukaryota</taxon>
        <taxon>Viridiplantae</taxon>
        <taxon>Streptophyta</taxon>
        <taxon>Embryophyta</taxon>
        <taxon>Tracheophyta</taxon>
        <taxon>Spermatophyta</taxon>
        <taxon>Magnoliopsida</taxon>
        <taxon>eudicotyledons</taxon>
        <taxon>Gunneridae</taxon>
        <taxon>Pentapetalae</taxon>
        <taxon>rosids</taxon>
        <taxon>malvids</taxon>
        <taxon>Malvales</taxon>
        <taxon>Malvaceae</taxon>
        <taxon>Malvoideae</taxon>
        <taxon>Hibiscus</taxon>
    </lineage>
</organism>
<evidence type="ECO:0000256" key="2">
    <source>
        <dbReference type="ARBA" id="ARBA00023163"/>
    </source>
</evidence>
<dbReference type="AlphaFoldDB" id="A0A6A2WCF9"/>
<reference evidence="4" key="1">
    <citation type="submission" date="2019-09" db="EMBL/GenBank/DDBJ databases">
        <title>Draft genome information of white flower Hibiscus syriacus.</title>
        <authorList>
            <person name="Kim Y.-M."/>
        </authorList>
    </citation>
    <scope>NUCLEOTIDE SEQUENCE [LARGE SCALE GENOMIC DNA]</scope>
    <source>
        <strain evidence="4">YM2019G1</strain>
    </source>
</reference>
<comment type="similarity">
    <text evidence="3">Belongs to the GRAS family.</text>
</comment>
<keyword evidence="5" id="KW-1185">Reference proteome</keyword>
<keyword evidence="1" id="KW-0805">Transcription regulation</keyword>
<gene>
    <name evidence="4" type="ORF">F3Y22_tig00117027pilonHSYRG00031</name>
</gene>
<keyword evidence="2" id="KW-0804">Transcription</keyword>
<evidence type="ECO:0000256" key="3">
    <source>
        <dbReference type="PROSITE-ProRule" id="PRU01191"/>
    </source>
</evidence>
<dbReference type="PANTHER" id="PTHR31636">
    <property type="entry name" value="OSJNBA0084A10.13 PROTEIN-RELATED"/>
    <property type="match status" value="1"/>
</dbReference>
<name>A0A6A2WCF9_HIBSY</name>
<evidence type="ECO:0000313" key="5">
    <source>
        <dbReference type="Proteomes" id="UP000436088"/>
    </source>
</evidence>
<dbReference type="Proteomes" id="UP000436088">
    <property type="component" value="Unassembled WGS sequence"/>
</dbReference>
<feature type="region of interest" description="SAW" evidence="3">
    <location>
        <begin position="30"/>
        <end position="113"/>
    </location>
</feature>
<dbReference type="EMBL" id="VEPZ02001779">
    <property type="protein sequence ID" value="KAE8655428.1"/>
    <property type="molecule type" value="Genomic_DNA"/>
</dbReference>
<proteinExistence type="inferred from homology"/>
<dbReference type="PROSITE" id="PS50985">
    <property type="entry name" value="GRAS"/>
    <property type="match status" value="1"/>
</dbReference>